<dbReference type="Gene3D" id="3.90.940.10">
    <property type="match status" value="1"/>
</dbReference>
<dbReference type="PANTHER" id="PTHR34476">
    <property type="entry name" value="DNA-DIRECTED RNA POLYMERASE SUBUNIT OMEGA"/>
    <property type="match status" value="1"/>
</dbReference>
<evidence type="ECO:0000256" key="10">
    <source>
        <dbReference type="HAMAP-Rule" id="MF_00366"/>
    </source>
</evidence>
<organism evidence="11 12">
    <name type="scientific">Bacillus salitolerans</name>
    <dbReference type="NCBI Taxonomy" id="1437434"/>
    <lineage>
        <taxon>Bacteria</taxon>
        <taxon>Bacillati</taxon>
        <taxon>Bacillota</taxon>
        <taxon>Bacilli</taxon>
        <taxon>Bacillales</taxon>
        <taxon>Bacillaceae</taxon>
        <taxon>Bacillus</taxon>
    </lineage>
</organism>
<comment type="similarity">
    <text evidence="1 10">Belongs to the RNA polymerase subunit omega family.</text>
</comment>
<dbReference type="GO" id="GO:0000428">
    <property type="term" value="C:DNA-directed RNA polymerase complex"/>
    <property type="evidence" value="ECO:0007669"/>
    <property type="project" value="UniProtKB-KW"/>
</dbReference>
<evidence type="ECO:0000256" key="5">
    <source>
        <dbReference type="ARBA" id="ARBA00022679"/>
    </source>
</evidence>
<reference evidence="12" key="1">
    <citation type="journal article" date="2019" name="Int. J. Syst. Evol. Microbiol.">
        <title>The Global Catalogue of Microorganisms (GCM) 10K type strain sequencing project: providing services to taxonomists for standard genome sequencing and annotation.</title>
        <authorList>
            <consortium name="The Broad Institute Genomics Platform"/>
            <consortium name="The Broad Institute Genome Sequencing Center for Infectious Disease"/>
            <person name="Wu L."/>
            <person name="Ma J."/>
        </authorList>
    </citation>
    <scope>NUCLEOTIDE SEQUENCE [LARGE SCALE GENOMIC DNA]</scope>
    <source>
        <strain evidence="12">CCUG 49339</strain>
    </source>
</reference>
<evidence type="ECO:0000256" key="2">
    <source>
        <dbReference type="ARBA" id="ARBA00012418"/>
    </source>
</evidence>
<dbReference type="SUPFAM" id="SSF63562">
    <property type="entry name" value="RPB6/omega subunit-like"/>
    <property type="match status" value="1"/>
</dbReference>
<sequence>MLNPSIDALMKKVDSKYKLVTVAAKRARALQDKQGLLISKPVSHKFVGKALEEIDAGVLVVQDVIGPLTVDEQDQ</sequence>
<proteinExistence type="inferred from homology"/>
<comment type="function">
    <text evidence="10">Promotes RNA polymerase assembly. Latches the N- and C-terminal regions of the beta' subunit thereby facilitating its interaction with the beta and alpha subunits.</text>
</comment>
<comment type="caution">
    <text evidence="11">The sequence shown here is derived from an EMBL/GenBank/DDBJ whole genome shotgun (WGS) entry which is preliminary data.</text>
</comment>
<dbReference type="InterPro" id="IPR003716">
    <property type="entry name" value="DNA-dir_RNA_pol_omega"/>
</dbReference>
<evidence type="ECO:0000313" key="12">
    <source>
        <dbReference type="Proteomes" id="UP001597214"/>
    </source>
</evidence>
<comment type="subunit">
    <text evidence="10">The RNAP catalytic core consists of 2 alpha, 1 beta, 1 beta' and 1 omega subunit. When a sigma factor is associated with the core the holoenzyme is formed, which can initiate transcription.</text>
</comment>
<dbReference type="GO" id="GO:0003899">
    <property type="term" value="F:DNA-directed RNA polymerase activity"/>
    <property type="evidence" value="ECO:0007669"/>
    <property type="project" value="UniProtKB-EC"/>
</dbReference>
<keyword evidence="5 10" id="KW-0808">Transferase</keyword>
<keyword evidence="4 10" id="KW-0240">DNA-directed RNA polymerase</keyword>
<keyword evidence="6 10" id="KW-0548">Nucleotidyltransferase</keyword>
<accession>A0ABW4LMN2</accession>
<evidence type="ECO:0000313" key="11">
    <source>
        <dbReference type="EMBL" id="MFD1735762.1"/>
    </source>
</evidence>
<dbReference type="HAMAP" id="MF_00366">
    <property type="entry name" value="RNApol_bact_RpoZ"/>
    <property type="match status" value="1"/>
</dbReference>
<protein>
    <recommendedName>
        <fullName evidence="3 10">DNA-directed RNA polymerase subunit omega</fullName>
        <shortName evidence="10">RNAP omega subunit</shortName>
        <ecNumber evidence="2 10">2.7.7.6</ecNumber>
    </recommendedName>
    <alternativeName>
        <fullName evidence="10">RNA polymerase omega subunit</fullName>
    </alternativeName>
    <alternativeName>
        <fullName evidence="8 10">Transcriptase subunit omega</fullName>
    </alternativeName>
</protein>
<keyword evidence="7 10" id="KW-0804">Transcription</keyword>
<dbReference type="PANTHER" id="PTHR34476:SF1">
    <property type="entry name" value="DNA-DIRECTED RNA POLYMERASE SUBUNIT OMEGA"/>
    <property type="match status" value="1"/>
</dbReference>
<evidence type="ECO:0000256" key="4">
    <source>
        <dbReference type="ARBA" id="ARBA00022478"/>
    </source>
</evidence>
<keyword evidence="12" id="KW-1185">Reference proteome</keyword>
<dbReference type="InterPro" id="IPR006110">
    <property type="entry name" value="Pol_omega/Rpo6/RPB6"/>
</dbReference>
<comment type="catalytic activity">
    <reaction evidence="9 10">
        <text>RNA(n) + a ribonucleoside 5'-triphosphate = RNA(n+1) + diphosphate</text>
        <dbReference type="Rhea" id="RHEA:21248"/>
        <dbReference type="Rhea" id="RHEA-COMP:14527"/>
        <dbReference type="Rhea" id="RHEA-COMP:17342"/>
        <dbReference type="ChEBI" id="CHEBI:33019"/>
        <dbReference type="ChEBI" id="CHEBI:61557"/>
        <dbReference type="ChEBI" id="CHEBI:140395"/>
        <dbReference type="EC" id="2.7.7.6"/>
    </reaction>
</comment>
<evidence type="ECO:0000256" key="3">
    <source>
        <dbReference type="ARBA" id="ARBA00013725"/>
    </source>
</evidence>
<evidence type="ECO:0000256" key="1">
    <source>
        <dbReference type="ARBA" id="ARBA00006711"/>
    </source>
</evidence>
<name>A0ABW4LMN2_9BACI</name>
<dbReference type="EMBL" id="JBHUEM010000003">
    <property type="protein sequence ID" value="MFD1735762.1"/>
    <property type="molecule type" value="Genomic_DNA"/>
</dbReference>
<evidence type="ECO:0000256" key="9">
    <source>
        <dbReference type="ARBA" id="ARBA00048552"/>
    </source>
</evidence>
<dbReference type="Proteomes" id="UP001597214">
    <property type="component" value="Unassembled WGS sequence"/>
</dbReference>
<dbReference type="Pfam" id="PF01192">
    <property type="entry name" value="RNA_pol_Rpb6"/>
    <property type="match status" value="1"/>
</dbReference>
<evidence type="ECO:0000256" key="7">
    <source>
        <dbReference type="ARBA" id="ARBA00023163"/>
    </source>
</evidence>
<dbReference type="NCBIfam" id="TIGR00690">
    <property type="entry name" value="rpoZ"/>
    <property type="match status" value="1"/>
</dbReference>
<evidence type="ECO:0000256" key="8">
    <source>
        <dbReference type="ARBA" id="ARBA00029924"/>
    </source>
</evidence>
<dbReference type="EC" id="2.7.7.6" evidence="2 10"/>
<gene>
    <name evidence="10 11" type="primary">rpoZ</name>
    <name evidence="11" type="ORF">ACFSCX_04205</name>
</gene>
<evidence type="ECO:0000256" key="6">
    <source>
        <dbReference type="ARBA" id="ARBA00022695"/>
    </source>
</evidence>
<dbReference type="SMART" id="SM01409">
    <property type="entry name" value="RNA_pol_Rpb6"/>
    <property type="match status" value="1"/>
</dbReference>
<dbReference type="InterPro" id="IPR036161">
    <property type="entry name" value="RPB6/omega-like_sf"/>
</dbReference>
<dbReference type="RefSeq" id="WP_377926864.1">
    <property type="nucleotide sequence ID" value="NZ_JBHUEM010000003.1"/>
</dbReference>